<dbReference type="GO" id="GO:0016020">
    <property type="term" value="C:membrane"/>
    <property type="evidence" value="ECO:0007669"/>
    <property type="project" value="UniProtKB-SubCell"/>
</dbReference>
<evidence type="ECO:0000256" key="1">
    <source>
        <dbReference type="ARBA" id="ARBA00004141"/>
    </source>
</evidence>
<organism evidence="8 9">
    <name type="scientific">Thermococcus sibiricus</name>
    <dbReference type="NCBI Taxonomy" id="172049"/>
    <lineage>
        <taxon>Archaea</taxon>
        <taxon>Methanobacteriati</taxon>
        <taxon>Methanobacteriota</taxon>
        <taxon>Thermococci</taxon>
        <taxon>Thermococcales</taxon>
        <taxon>Thermococcaceae</taxon>
        <taxon>Thermococcus</taxon>
    </lineage>
</organism>
<dbReference type="RefSeq" id="WP_015849058.1">
    <property type="nucleotide sequence ID" value="NZ_LGFD01000006.1"/>
</dbReference>
<comment type="caution">
    <text evidence="8">The sequence shown here is derived from an EMBL/GenBank/DDBJ whole genome shotgun (WGS) entry which is preliminary data.</text>
</comment>
<dbReference type="OMA" id="GWWSIPL"/>
<dbReference type="PATRIC" id="fig|172049.5.peg.1124"/>
<dbReference type="AlphaFoldDB" id="A0A101EMV7"/>
<protein>
    <submittedName>
        <fullName evidence="8">Putative permease, auxin efflux carrier family</fullName>
    </submittedName>
</protein>
<evidence type="ECO:0000256" key="4">
    <source>
        <dbReference type="ARBA" id="ARBA00022692"/>
    </source>
</evidence>
<dbReference type="Pfam" id="PF03547">
    <property type="entry name" value="Mem_trans"/>
    <property type="match status" value="1"/>
</dbReference>
<dbReference type="PANTHER" id="PTHR36838">
    <property type="entry name" value="AUXIN EFFLUX CARRIER FAMILY PROTEIN"/>
    <property type="match status" value="1"/>
</dbReference>
<feature type="transmembrane region" description="Helical" evidence="7">
    <location>
        <begin position="162"/>
        <end position="182"/>
    </location>
</feature>
<dbReference type="InterPro" id="IPR004776">
    <property type="entry name" value="Mem_transp_PIN-like"/>
</dbReference>
<feature type="transmembrane region" description="Helical" evidence="7">
    <location>
        <begin position="188"/>
        <end position="206"/>
    </location>
</feature>
<evidence type="ECO:0000256" key="7">
    <source>
        <dbReference type="SAM" id="Phobius"/>
    </source>
</evidence>
<evidence type="ECO:0000256" key="5">
    <source>
        <dbReference type="ARBA" id="ARBA00022989"/>
    </source>
</evidence>
<evidence type="ECO:0000313" key="9">
    <source>
        <dbReference type="Proteomes" id="UP000053911"/>
    </source>
</evidence>
<evidence type="ECO:0000256" key="6">
    <source>
        <dbReference type="ARBA" id="ARBA00023136"/>
    </source>
</evidence>
<gene>
    <name evidence="8" type="ORF">XD54_0463</name>
</gene>
<name>A0A101EMV7_9EURY</name>
<keyword evidence="3" id="KW-1003">Cell membrane</keyword>
<keyword evidence="4 7" id="KW-0812">Transmembrane</keyword>
<evidence type="ECO:0000256" key="3">
    <source>
        <dbReference type="ARBA" id="ARBA00022475"/>
    </source>
</evidence>
<keyword evidence="2" id="KW-0813">Transport</keyword>
<feature type="transmembrane region" description="Helical" evidence="7">
    <location>
        <begin position="60"/>
        <end position="79"/>
    </location>
</feature>
<sequence length="291" mass="32759">MNIYEMLALITTGFALKRIIKSDKPFIYLNKIAVEALLTFYIFSSVAAKDLEYLIEIRLVFIYVFLIIGLNLLSSYTYARFFVNDDRWKGALIILSTYPNTVAMGFPIASLFLDDLTPVLLYASIHTLIIIPLATFLAAHYSSGKASLKDSLLKALKFPPTSANLLALAFVFLGIKLPNALLTVMNQVGWWCIPLTLIYFGSRINLQKFEIRKLLEVATFRTVLPFIFVFLTLKAPSDIFYAVLVEATMPPAIIGNAILAHYRLREEEGIGVTIVLTLMVLIIFLVFRVIV</sequence>
<comment type="subcellular location">
    <subcellularLocation>
        <location evidence="1">Membrane</location>
        <topology evidence="1">Multi-pass membrane protein</topology>
    </subcellularLocation>
</comment>
<dbReference type="Proteomes" id="UP000053911">
    <property type="component" value="Unassembled WGS sequence"/>
</dbReference>
<dbReference type="GeneID" id="8095767"/>
<feature type="transmembrane region" description="Helical" evidence="7">
    <location>
        <begin position="91"/>
        <end position="113"/>
    </location>
</feature>
<evidence type="ECO:0000313" key="8">
    <source>
        <dbReference type="EMBL" id="KUK18215.1"/>
    </source>
</evidence>
<accession>A0A101EMV7</accession>
<keyword evidence="6 7" id="KW-0472">Membrane</keyword>
<feature type="transmembrane region" description="Helical" evidence="7">
    <location>
        <begin position="26"/>
        <end position="48"/>
    </location>
</feature>
<dbReference type="PANTHER" id="PTHR36838:SF3">
    <property type="entry name" value="TRANSPORTER AUXIN EFFLUX CARRIER EC FAMILY"/>
    <property type="match status" value="1"/>
</dbReference>
<keyword evidence="5 7" id="KW-1133">Transmembrane helix</keyword>
<dbReference type="GO" id="GO:0055085">
    <property type="term" value="P:transmembrane transport"/>
    <property type="evidence" value="ECO:0007669"/>
    <property type="project" value="InterPro"/>
</dbReference>
<feature type="transmembrane region" description="Helical" evidence="7">
    <location>
        <begin position="119"/>
        <end position="141"/>
    </location>
</feature>
<proteinExistence type="predicted"/>
<reference evidence="9" key="1">
    <citation type="journal article" date="2015" name="MBio">
        <title>Genome-Resolved Metagenomic Analysis Reveals Roles for Candidate Phyla and Other Microbial Community Members in Biogeochemical Transformations in Oil Reservoirs.</title>
        <authorList>
            <person name="Hu P."/>
            <person name="Tom L."/>
            <person name="Singh A."/>
            <person name="Thomas B.C."/>
            <person name="Baker B.J."/>
            <person name="Piceno Y.M."/>
            <person name="Andersen G.L."/>
            <person name="Banfield J.F."/>
        </authorList>
    </citation>
    <scope>NUCLEOTIDE SEQUENCE [LARGE SCALE GENOMIC DNA]</scope>
</reference>
<feature type="transmembrane region" description="Helical" evidence="7">
    <location>
        <begin position="271"/>
        <end position="290"/>
    </location>
</feature>
<dbReference type="EMBL" id="LGFD01000006">
    <property type="protein sequence ID" value="KUK18215.1"/>
    <property type="molecule type" value="Genomic_DNA"/>
</dbReference>
<evidence type="ECO:0000256" key="2">
    <source>
        <dbReference type="ARBA" id="ARBA00022448"/>
    </source>
</evidence>